<reference evidence="5 6" key="1">
    <citation type="submission" date="2022-05" db="EMBL/GenBank/DDBJ databases">
        <title>A multi-omics perspective on studying reproductive biology in Daphnia sinensis.</title>
        <authorList>
            <person name="Jia J."/>
        </authorList>
    </citation>
    <scope>NUCLEOTIDE SEQUENCE [LARGE SCALE GENOMIC DNA]</scope>
    <source>
        <strain evidence="5 6">WSL</strain>
    </source>
</reference>
<name>A0AAD5PYF9_9CRUS</name>
<organism evidence="5 6">
    <name type="scientific">Daphnia sinensis</name>
    <dbReference type="NCBI Taxonomy" id="1820382"/>
    <lineage>
        <taxon>Eukaryota</taxon>
        <taxon>Metazoa</taxon>
        <taxon>Ecdysozoa</taxon>
        <taxon>Arthropoda</taxon>
        <taxon>Crustacea</taxon>
        <taxon>Branchiopoda</taxon>
        <taxon>Diplostraca</taxon>
        <taxon>Cladocera</taxon>
        <taxon>Anomopoda</taxon>
        <taxon>Daphniidae</taxon>
        <taxon>Daphnia</taxon>
        <taxon>Daphnia similis group</taxon>
    </lineage>
</organism>
<keyword evidence="4" id="KW-0472">Membrane</keyword>
<evidence type="ECO:0000313" key="6">
    <source>
        <dbReference type="Proteomes" id="UP000820818"/>
    </source>
</evidence>
<dbReference type="Pfam" id="PF14880">
    <property type="entry name" value="COX14"/>
    <property type="match status" value="1"/>
</dbReference>
<keyword evidence="3" id="KW-1133">Transmembrane helix</keyword>
<dbReference type="InterPro" id="IPR029208">
    <property type="entry name" value="COX14"/>
</dbReference>
<keyword evidence="6" id="KW-1185">Reference proteome</keyword>
<proteinExistence type="predicted"/>
<evidence type="ECO:0000256" key="1">
    <source>
        <dbReference type="ARBA" id="ARBA00004167"/>
    </source>
</evidence>
<keyword evidence="2" id="KW-0812">Transmembrane</keyword>
<comment type="subcellular location">
    <subcellularLocation>
        <location evidence="1">Membrane</location>
        <topology evidence="1">Single-pass membrane protein</topology>
    </subcellularLocation>
</comment>
<gene>
    <name evidence="5" type="ORF">GHT06_007860</name>
</gene>
<dbReference type="EMBL" id="WJBH02000001">
    <property type="protein sequence ID" value="KAI9564122.1"/>
    <property type="molecule type" value="Genomic_DNA"/>
</dbReference>
<sequence length="159" mass="18072">MGQPVGGFQHQPHHPQVGQSIPEMWALLDPADGSADTSKDGNNLHGDLYYFPAIPIMKRQQNLEDDSGWQSQKKAGMKRNRVRIEKILDTVHRSIVLGCVGLTVYGFYLAGLRFHRYYTVLKPAGDERRRLKELELLSEGQDKSEFLLPEPPQLAKDKF</sequence>
<dbReference type="AlphaFoldDB" id="A0AAD5PYF9"/>
<dbReference type="GO" id="GO:0016020">
    <property type="term" value="C:membrane"/>
    <property type="evidence" value="ECO:0007669"/>
    <property type="project" value="UniProtKB-SubCell"/>
</dbReference>
<evidence type="ECO:0000256" key="2">
    <source>
        <dbReference type="ARBA" id="ARBA00022692"/>
    </source>
</evidence>
<evidence type="ECO:0000256" key="4">
    <source>
        <dbReference type="ARBA" id="ARBA00023136"/>
    </source>
</evidence>
<comment type="caution">
    <text evidence="5">The sequence shown here is derived from an EMBL/GenBank/DDBJ whole genome shotgun (WGS) entry which is preliminary data.</text>
</comment>
<protein>
    <submittedName>
        <fullName evidence="5">Dappu diuretic hormone DH53</fullName>
    </submittedName>
</protein>
<dbReference type="Proteomes" id="UP000820818">
    <property type="component" value="Linkage Group LG1"/>
</dbReference>
<evidence type="ECO:0000256" key="3">
    <source>
        <dbReference type="ARBA" id="ARBA00022989"/>
    </source>
</evidence>
<accession>A0AAD5PYF9</accession>
<evidence type="ECO:0000313" key="5">
    <source>
        <dbReference type="EMBL" id="KAI9564122.1"/>
    </source>
</evidence>